<keyword evidence="2" id="KW-0294">Fucose metabolism</keyword>
<evidence type="ECO:0000313" key="6">
    <source>
        <dbReference type="Proteomes" id="UP000310108"/>
    </source>
</evidence>
<dbReference type="Proteomes" id="UP000310108">
    <property type="component" value="Unassembled WGS sequence"/>
</dbReference>
<dbReference type="AlphaFoldDB" id="A0A4V6DHS8"/>
<evidence type="ECO:0000256" key="4">
    <source>
        <dbReference type="SAM" id="Phobius"/>
    </source>
</evidence>
<keyword evidence="1" id="KW-0808">Transferase</keyword>
<keyword evidence="4" id="KW-0812">Transmembrane</keyword>
<keyword evidence="4" id="KW-0472">Membrane</keyword>
<evidence type="ECO:0000313" key="5">
    <source>
        <dbReference type="EMBL" id="TKW57696.1"/>
    </source>
</evidence>
<dbReference type="Pfam" id="PF10250">
    <property type="entry name" value="O-FucT"/>
    <property type="match status" value="1"/>
</dbReference>
<proteinExistence type="predicted"/>
<reference evidence="5 6" key="1">
    <citation type="journal article" date="2019" name="PLoS ONE">
        <title>Comparative genome analysis indicates high evolutionary potential of pathogenicity genes in Colletotrichum tanaceti.</title>
        <authorList>
            <person name="Lelwala R.V."/>
            <person name="Korhonen P.K."/>
            <person name="Young N.D."/>
            <person name="Scott J.B."/>
            <person name="Ades P.A."/>
            <person name="Gasser R.B."/>
            <person name="Taylor P.W.J."/>
        </authorList>
    </citation>
    <scope>NUCLEOTIDE SEQUENCE [LARGE SCALE GENOMIC DNA]</scope>
    <source>
        <strain evidence="5">BRIP57314</strain>
    </source>
</reference>
<dbReference type="InterPro" id="IPR019378">
    <property type="entry name" value="GDP-Fuc_O-FucTrfase"/>
</dbReference>
<dbReference type="GO" id="GO:0006004">
    <property type="term" value="P:fucose metabolic process"/>
    <property type="evidence" value="ECO:0007669"/>
    <property type="project" value="UniProtKB-KW"/>
</dbReference>
<gene>
    <name evidence="5" type="ORF">CTA1_11540</name>
</gene>
<keyword evidence="4" id="KW-1133">Transmembrane helix</keyword>
<evidence type="ECO:0000256" key="1">
    <source>
        <dbReference type="ARBA" id="ARBA00022679"/>
    </source>
</evidence>
<comment type="caution">
    <text evidence="5">The sequence shown here is derived from an EMBL/GenBank/DDBJ whole genome shotgun (WGS) entry which is preliminary data.</text>
</comment>
<organism evidence="5 6">
    <name type="scientific">Colletotrichum tanaceti</name>
    <dbReference type="NCBI Taxonomy" id="1306861"/>
    <lineage>
        <taxon>Eukaryota</taxon>
        <taxon>Fungi</taxon>
        <taxon>Dikarya</taxon>
        <taxon>Ascomycota</taxon>
        <taxon>Pezizomycotina</taxon>
        <taxon>Sordariomycetes</taxon>
        <taxon>Hypocreomycetidae</taxon>
        <taxon>Glomerellales</taxon>
        <taxon>Glomerellaceae</taxon>
        <taxon>Colletotrichum</taxon>
        <taxon>Colletotrichum destructivum species complex</taxon>
    </lineage>
</organism>
<evidence type="ECO:0000256" key="3">
    <source>
        <dbReference type="ARBA" id="ARBA00023277"/>
    </source>
</evidence>
<evidence type="ECO:0008006" key="7">
    <source>
        <dbReference type="Google" id="ProtNLM"/>
    </source>
</evidence>
<evidence type="ECO:0000256" key="2">
    <source>
        <dbReference type="ARBA" id="ARBA00023253"/>
    </source>
</evidence>
<keyword evidence="3" id="KW-0119">Carbohydrate metabolism</keyword>
<feature type="transmembrane region" description="Helical" evidence="4">
    <location>
        <begin position="12"/>
        <end position="34"/>
    </location>
</feature>
<dbReference type="GO" id="GO:0016740">
    <property type="term" value="F:transferase activity"/>
    <property type="evidence" value="ECO:0007669"/>
    <property type="project" value="UniProtKB-KW"/>
</dbReference>
<accession>A0A4V6DHS8</accession>
<dbReference type="Gene3D" id="3.40.50.11350">
    <property type="match status" value="1"/>
</dbReference>
<dbReference type="EMBL" id="PJEX01000037">
    <property type="protein sequence ID" value="TKW57696.1"/>
    <property type="molecule type" value="Genomic_DNA"/>
</dbReference>
<protein>
    <recommendedName>
        <fullName evidence="7">Alternative oxidase</fullName>
    </recommendedName>
</protein>
<name>A0A4V6DHS8_9PEZI</name>
<sequence>MGIKLVYPSQRLARFTAATVAVVLLLFLGAHTWVQPVDFHYGSPIQATTSRHRPPQETSAAANDMFDFPPIESEAIRSVCDETEWDAGTGIEVIFTCDNSIGGVGNVRNSVLNCVRYAMLAGGSLVMPSIVARDDSDISGIRTGERRDMAYLFDVGHFVESLRLSCPQLRLYNSTNDATKAIGLPTTFTMGFFPELLDEIKMTKSSGIALLTHPERWKKKLYEWLGEADTSMGPTGRQTKGPFVLELGRSYLSFPVSFDPDDFVASFGNILKFRADTRQLATTTLRRMAERFNFESTLRKGVAAAGTSLPSAENPGVLENAYFGAHLRVEKDAMFYWDPNGDYWGWTKYDKQTAAYTEQATKANLSLIYVASGETEHVERFRNESATRGITVINKQDVLGKDVEKLDRLKWDQQALVDFLVMLRASQFGGMSHSSFAWNVALKRHLHVKDAANKSHLDGPQMLSDELSQVYGKPKEFAEYASCMWP</sequence>
<keyword evidence="6" id="KW-1185">Reference proteome</keyword>
<dbReference type="CDD" id="cd11296">
    <property type="entry name" value="O-FucT_like"/>
    <property type="match status" value="1"/>
</dbReference>